<dbReference type="PANTHER" id="PTHR31690">
    <property type="entry name" value="FUCOSE MUTAROTASE"/>
    <property type="match status" value="1"/>
</dbReference>
<dbReference type="GO" id="GO:0036373">
    <property type="term" value="F:L-fucose mutarotase activity"/>
    <property type="evidence" value="ECO:0007669"/>
    <property type="project" value="UniProtKB-EC"/>
</dbReference>
<evidence type="ECO:0000256" key="2">
    <source>
        <dbReference type="ARBA" id="ARBA00023235"/>
    </source>
</evidence>
<dbReference type="InterPro" id="IPR050443">
    <property type="entry name" value="RbsD/FucU_mutarotase"/>
</dbReference>
<dbReference type="SUPFAM" id="SSF102546">
    <property type="entry name" value="RbsD-like"/>
    <property type="match status" value="1"/>
</dbReference>
<dbReference type="RefSeq" id="WP_005860645.1">
    <property type="nucleotide sequence ID" value="NZ_AAYA01000009.1"/>
</dbReference>
<dbReference type="Proteomes" id="UP000005713">
    <property type="component" value="Unassembled WGS sequence"/>
</dbReference>
<dbReference type="eggNOG" id="COG4154">
    <property type="taxonomic scope" value="Bacteria"/>
</dbReference>
<dbReference type="InterPro" id="IPR023750">
    <property type="entry name" value="RbsD-like_sf"/>
</dbReference>
<dbReference type="InterPro" id="IPR007721">
    <property type="entry name" value="RbsD_FucU"/>
</dbReference>
<dbReference type="GO" id="GO:0006004">
    <property type="term" value="P:fucose metabolic process"/>
    <property type="evidence" value="ECO:0007669"/>
    <property type="project" value="TreeGrafter"/>
</dbReference>
<protein>
    <submittedName>
        <fullName evidence="4">Fucose dissimilation pathway protein</fullName>
    </submittedName>
</protein>
<proteinExistence type="predicted"/>
<reference evidence="4 5" key="1">
    <citation type="submission" date="2006-06" db="EMBL/GenBank/DDBJ databases">
        <authorList>
            <person name="Moran M.A."/>
            <person name="Ferriera S."/>
            <person name="Johnson J."/>
            <person name="Kravitz S."/>
            <person name="Beeson K."/>
            <person name="Sutton G."/>
            <person name="Rogers Y.-H."/>
            <person name="Friedman R."/>
            <person name="Frazier M."/>
            <person name="Venter J.C."/>
        </authorList>
    </citation>
    <scope>NUCLEOTIDE SEQUENCE [LARGE SCALE GENOMIC DNA]</scope>
    <source>
        <strain evidence="4 5">E-37</strain>
    </source>
</reference>
<comment type="caution">
    <text evidence="4">The sequence shown here is derived from an EMBL/GenBank/DDBJ whole genome shotgun (WGS) entry which is preliminary data.</text>
</comment>
<keyword evidence="2" id="KW-0413">Isomerase</keyword>
<dbReference type="PANTHER" id="PTHR31690:SF4">
    <property type="entry name" value="FUCOSE MUTAROTASE"/>
    <property type="match status" value="1"/>
</dbReference>
<name>A3K602_SAGS3</name>
<dbReference type="GO" id="GO:0042806">
    <property type="term" value="F:fucose binding"/>
    <property type="evidence" value="ECO:0007669"/>
    <property type="project" value="TreeGrafter"/>
</dbReference>
<dbReference type="GO" id="GO:0062193">
    <property type="term" value="F:D-ribose pyranase activity"/>
    <property type="evidence" value="ECO:0007669"/>
    <property type="project" value="UniProtKB-EC"/>
</dbReference>
<comment type="catalytic activity">
    <reaction evidence="3">
        <text>alpha-L-fucose = beta-L-fucose</text>
        <dbReference type="Rhea" id="RHEA:25580"/>
        <dbReference type="ChEBI" id="CHEBI:42548"/>
        <dbReference type="ChEBI" id="CHEBI:42589"/>
        <dbReference type="EC" id="5.1.3.29"/>
    </reaction>
</comment>
<evidence type="ECO:0000256" key="3">
    <source>
        <dbReference type="ARBA" id="ARBA00036324"/>
    </source>
</evidence>
<keyword evidence="5" id="KW-1185">Reference proteome</keyword>
<gene>
    <name evidence="4" type="ORF">SSE37_22120</name>
</gene>
<dbReference type="EMBL" id="AAYA01000009">
    <property type="protein sequence ID" value="EBA07541.1"/>
    <property type="molecule type" value="Genomic_DNA"/>
</dbReference>
<dbReference type="Gene3D" id="3.40.1650.10">
    <property type="entry name" value="RbsD-like domain"/>
    <property type="match status" value="1"/>
</dbReference>
<accession>A3K602</accession>
<organism evidence="4 5">
    <name type="scientific">Sagittula stellata (strain ATCC 700073 / DSM 11524 / E-37)</name>
    <dbReference type="NCBI Taxonomy" id="388399"/>
    <lineage>
        <taxon>Bacteria</taxon>
        <taxon>Pseudomonadati</taxon>
        <taxon>Pseudomonadota</taxon>
        <taxon>Alphaproteobacteria</taxon>
        <taxon>Rhodobacterales</taxon>
        <taxon>Roseobacteraceae</taxon>
        <taxon>Sagittula</taxon>
    </lineage>
</organism>
<dbReference type="AlphaFoldDB" id="A3K602"/>
<evidence type="ECO:0000256" key="1">
    <source>
        <dbReference type="ARBA" id="ARBA00000223"/>
    </source>
</evidence>
<evidence type="ECO:0000313" key="4">
    <source>
        <dbReference type="EMBL" id="EBA07541.1"/>
    </source>
</evidence>
<evidence type="ECO:0000313" key="5">
    <source>
        <dbReference type="Proteomes" id="UP000005713"/>
    </source>
</evidence>
<sequence>MLRNIPAILSPDILHTLRAMGHGDILAITDANFPAYSMGCKVHRLDGIPATDVLDAVLTLMPLDSFIPDPAYTMQVVDDPNAVPEIVARFQDIIDRVSDNPTKIITAERFAFYDRAKSSFAVIQTGETRLYGNILLTKGIIPPG</sequence>
<comment type="catalytic activity">
    <reaction evidence="1">
        <text>beta-D-ribopyranose = beta-D-ribofuranose</text>
        <dbReference type="Rhea" id="RHEA:25432"/>
        <dbReference type="ChEBI" id="CHEBI:27476"/>
        <dbReference type="ChEBI" id="CHEBI:47002"/>
        <dbReference type="EC" id="5.4.99.62"/>
    </reaction>
</comment>
<dbReference type="OrthoDB" id="7947972at2"/>
<dbReference type="Pfam" id="PF05025">
    <property type="entry name" value="RbsD_FucU"/>
    <property type="match status" value="1"/>
</dbReference>